<dbReference type="Pfam" id="PF00270">
    <property type="entry name" value="DEAD"/>
    <property type="match status" value="1"/>
</dbReference>
<dbReference type="InterPro" id="IPR007502">
    <property type="entry name" value="Helicase-assoc_dom"/>
</dbReference>
<dbReference type="SUPFAM" id="SSF52540">
    <property type="entry name" value="P-loop containing nucleoside triphosphate hydrolases"/>
    <property type="match status" value="1"/>
</dbReference>
<dbReference type="SMART" id="SM00490">
    <property type="entry name" value="HELICc"/>
    <property type="match status" value="1"/>
</dbReference>
<keyword evidence="3 8" id="KW-0347">Helicase</keyword>
<evidence type="ECO:0000256" key="4">
    <source>
        <dbReference type="ARBA" id="ARBA00022840"/>
    </source>
</evidence>
<dbReference type="SMART" id="SM00487">
    <property type="entry name" value="DEXDc"/>
    <property type="match status" value="1"/>
</dbReference>
<dbReference type="GO" id="GO:0004386">
    <property type="term" value="F:helicase activity"/>
    <property type="evidence" value="ECO:0007669"/>
    <property type="project" value="UniProtKB-KW"/>
</dbReference>
<dbReference type="InterPro" id="IPR049614">
    <property type="entry name" value="HrpB_DEXH"/>
</dbReference>
<feature type="domain" description="Helicase ATP-binding" evidence="6">
    <location>
        <begin position="13"/>
        <end position="178"/>
    </location>
</feature>
<dbReference type="SMART" id="SM00847">
    <property type="entry name" value="HA2"/>
    <property type="match status" value="1"/>
</dbReference>
<protein>
    <submittedName>
        <fullName evidence="8">ATP-dependent helicase HrpB</fullName>
    </submittedName>
</protein>
<dbReference type="InterPro" id="IPR014001">
    <property type="entry name" value="Helicase_ATP-bd"/>
</dbReference>
<evidence type="ECO:0000259" key="7">
    <source>
        <dbReference type="PROSITE" id="PS51194"/>
    </source>
</evidence>
<evidence type="ECO:0000313" key="9">
    <source>
        <dbReference type="Proteomes" id="UP001218788"/>
    </source>
</evidence>
<dbReference type="PROSITE" id="PS51192">
    <property type="entry name" value="HELICASE_ATP_BIND_1"/>
    <property type="match status" value="1"/>
</dbReference>
<dbReference type="Proteomes" id="UP001218788">
    <property type="component" value="Unassembled WGS sequence"/>
</dbReference>
<sequence length="827" mass="91397">MASLPVESIIPALLTHLNNTDVLLSAPPGAGKSTAVPMALLAAGSGRPESKIVLLQPRRVVVKQLAHYLATQLGETVGQTVGFRIRGEQKVSPQTRLEIITEGILTRRLQQDPEIADVGIILFDEFHERSLHSDFSLALAIEVRQALRDDLRLVVMSATLDITPLQKILPDAAVLSSAGRRFPVSEVYLGACQTQALSATVATTITRVLAEEEGDILVFLPTVKHIHQVQQRLTPAGNELLICPLYGALPLSEQQKAIQPARDNKRKVILATNIAETSLTIEGIKLVIDSGREQVADYHPGTRMTELSLKMISQASAEQRKGRAGRVASGICYRLWGQEAHARLAEFSTPAIRSQDIAPIALHAAAWGTPIPALPLLEMPSGAQLSAAHEELSGLGLISPDQQITRLGSAAIQLPVEPKFASMLLRLQEEAALTDDTGVLLAGCLVAALAEESPKTEQWVVSDIIRTLPEPVRRAVSRQALRYASLLDIKTSADALFSVSPSAIALAIAMAQPAWLAKAKNDREFKLAMGTGAELGADERHNHAWLAVLNGQRRGTNLIIRLAEPIREALIRSHFSEQISHQEWLSYDPDTDSIRAEKRQYFQHVLLSSQPLSRLRGEQLVRCWQDWLQPQEIQDWPFFGEIEDILQRVAMARRLKLEASGYAAETTEWPDITSQWLLQSDAVHAGLAQCRTRAQLIRLNWPELILQSLTWPQRQTLEQQLPGKIKVPSGSQRPLRYESAERVVLSVKMQEMYGSSQPITVANGRQPVTVELLSPAGRPIQTTNDLPRFWQGSYTEVRKDMKGRYPKHYWPEDPTTALPSTKTTKNK</sequence>
<dbReference type="Gene3D" id="1.20.120.1080">
    <property type="match status" value="1"/>
</dbReference>
<keyword evidence="4" id="KW-0067">ATP-binding</keyword>
<organism evidence="8 9">
    <name type="scientific">Alteromonas gilva</name>
    <dbReference type="NCBI Taxonomy" id="2987522"/>
    <lineage>
        <taxon>Bacteria</taxon>
        <taxon>Pseudomonadati</taxon>
        <taxon>Pseudomonadota</taxon>
        <taxon>Gammaproteobacteria</taxon>
        <taxon>Alteromonadales</taxon>
        <taxon>Alteromonadaceae</taxon>
        <taxon>Alteromonas/Salinimonas group</taxon>
        <taxon>Alteromonas</taxon>
    </lineage>
</organism>
<reference evidence="8 9" key="1">
    <citation type="submission" date="2022-10" db="EMBL/GenBank/DDBJ databases">
        <title>Alteromonas sp. chi3 Genome sequencing.</title>
        <authorList>
            <person name="Park S."/>
        </authorList>
    </citation>
    <scope>NUCLEOTIDE SEQUENCE [LARGE SCALE GENOMIC DNA]</scope>
    <source>
        <strain evidence="9">chi3</strain>
    </source>
</reference>
<dbReference type="PROSITE" id="PS51194">
    <property type="entry name" value="HELICASE_CTER"/>
    <property type="match status" value="1"/>
</dbReference>
<keyword evidence="2" id="KW-0378">Hydrolase</keyword>
<evidence type="ECO:0000256" key="1">
    <source>
        <dbReference type="ARBA" id="ARBA00022741"/>
    </source>
</evidence>
<feature type="region of interest" description="Disordered" evidence="5">
    <location>
        <begin position="807"/>
        <end position="827"/>
    </location>
</feature>
<keyword evidence="9" id="KW-1185">Reference proteome</keyword>
<evidence type="ECO:0000256" key="2">
    <source>
        <dbReference type="ARBA" id="ARBA00022801"/>
    </source>
</evidence>
<feature type="compositionally biased region" description="Polar residues" evidence="5">
    <location>
        <begin position="817"/>
        <end position="827"/>
    </location>
</feature>
<proteinExistence type="predicted"/>
<dbReference type="InterPro" id="IPR013689">
    <property type="entry name" value="RNA_helicase_ATP-dep_HrpB_C"/>
</dbReference>
<dbReference type="InterPro" id="IPR027417">
    <property type="entry name" value="P-loop_NTPase"/>
</dbReference>
<dbReference type="NCBIfam" id="TIGR01970">
    <property type="entry name" value="DEAH_box_HrpB"/>
    <property type="match status" value="1"/>
</dbReference>
<dbReference type="CDD" id="cd17990">
    <property type="entry name" value="DEXHc_HrpB"/>
    <property type="match status" value="1"/>
</dbReference>
<accession>A0ABT5L5E2</accession>
<name>A0ABT5L5E2_9ALTE</name>
<dbReference type="PIRSF" id="PIRSF005496">
    <property type="entry name" value="ATP_hel_hrpB"/>
    <property type="match status" value="1"/>
</dbReference>
<dbReference type="RefSeq" id="WP_273641871.1">
    <property type="nucleotide sequence ID" value="NZ_JAQQXP010000002.1"/>
</dbReference>
<dbReference type="InterPro" id="IPR010225">
    <property type="entry name" value="HrpB"/>
</dbReference>
<dbReference type="Pfam" id="PF00271">
    <property type="entry name" value="Helicase_C"/>
    <property type="match status" value="1"/>
</dbReference>
<dbReference type="CDD" id="cd18791">
    <property type="entry name" value="SF2_C_RHA"/>
    <property type="match status" value="1"/>
</dbReference>
<gene>
    <name evidence="8" type="primary">hrpB</name>
    <name evidence="8" type="ORF">OIK42_15085</name>
</gene>
<dbReference type="PANTHER" id="PTHR43519:SF1">
    <property type="entry name" value="ATP-DEPENDENT RNA HELICASE HRPB"/>
    <property type="match status" value="1"/>
</dbReference>
<evidence type="ECO:0000256" key="3">
    <source>
        <dbReference type="ARBA" id="ARBA00022806"/>
    </source>
</evidence>
<dbReference type="Pfam" id="PF08482">
    <property type="entry name" value="HrpB_C"/>
    <property type="match status" value="1"/>
</dbReference>
<keyword evidence="1" id="KW-0547">Nucleotide-binding</keyword>
<evidence type="ECO:0000259" key="6">
    <source>
        <dbReference type="PROSITE" id="PS51192"/>
    </source>
</evidence>
<dbReference type="EMBL" id="JAQQXP010000002">
    <property type="protein sequence ID" value="MDC8832082.1"/>
    <property type="molecule type" value="Genomic_DNA"/>
</dbReference>
<evidence type="ECO:0000313" key="8">
    <source>
        <dbReference type="EMBL" id="MDC8832082.1"/>
    </source>
</evidence>
<feature type="domain" description="Helicase C-terminal" evidence="7">
    <location>
        <begin position="204"/>
        <end position="368"/>
    </location>
</feature>
<dbReference type="InterPro" id="IPR011545">
    <property type="entry name" value="DEAD/DEAH_box_helicase_dom"/>
</dbReference>
<comment type="caution">
    <text evidence="8">The sequence shown here is derived from an EMBL/GenBank/DDBJ whole genome shotgun (WGS) entry which is preliminary data.</text>
</comment>
<dbReference type="PANTHER" id="PTHR43519">
    <property type="entry name" value="ATP-DEPENDENT RNA HELICASE HRPB"/>
    <property type="match status" value="1"/>
</dbReference>
<evidence type="ECO:0000256" key="5">
    <source>
        <dbReference type="SAM" id="MobiDB-lite"/>
    </source>
</evidence>
<dbReference type="Gene3D" id="3.40.50.300">
    <property type="entry name" value="P-loop containing nucleotide triphosphate hydrolases"/>
    <property type="match status" value="2"/>
</dbReference>
<dbReference type="InterPro" id="IPR001650">
    <property type="entry name" value="Helicase_C-like"/>
</dbReference>